<reference evidence="2 3" key="1">
    <citation type="submission" date="2018-10" db="EMBL/GenBank/DDBJ databases">
        <authorList>
            <person name="Li J."/>
        </authorList>
    </citation>
    <scope>NUCLEOTIDE SEQUENCE [LARGE SCALE GENOMIC DNA]</scope>
    <source>
        <strain evidence="2 3">JCM 30549</strain>
    </source>
</reference>
<dbReference type="RefSeq" id="WP_121657431.1">
    <property type="nucleotide sequence ID" value="NZ_RCUW01000001.1"/>
</dbReference>
<evidence type="ECO:0000259" key="1">
    <source>
        <dbReference type="Pfam" id="PF13443"/>
    </source>
</evidence>
<dbReference type="GO" id="GO:0003677">
    <property type="term" value="F:DNA binding"/>
    <property type="evidence" value="ECO:0007669"/>
    <property type="project" value="InterPro"/>
</dbReference>
<organism evidence="2 3">
    <name type="scientific">Mycetocola reblochoni</name>
    <dbReference type="NCBI Taxonomy" id="331618"/>
    <lineage>
        <taxon>Bacteria</taxon>
        <taxon>Bacillati</taxon>
        <taxon>Actinomycetota</taxon>
        <taxon>Actinomycetes</taxon>
        <taxon>Micrococcales</taxon>
        <taxon>Microbacteriaceae</taxon>
        <taxon>Mycetocola</taxon>
    </lineage>
</organism>
<gene>
    <name evidence="2" type="ORF">D9V30_00230</name>
</gene>
<accession>A0A3L6ZSQ3</accession>
<dbReference type="AlphaFoldDB" id="A0A3L6ZSQ3"/>
<dbReference type="InterPro" id="IPR001387">
    <property type="entry name" value="Cro/C1-type_HTH"/>
</dbReference>
<dbReference type="EMBL" id="RCUW01000001">
    <property type="protein sequence ID" value="RLP70898.1"/>
    <property type="molecule type" value="Genomic_DNA"/>
</dbReference>
<name>A0A3L6ZSQ3_9MICO</name>
<dbReference type="Pfam" id="PF13443">
    <property type="entry name" value="HTH_26"/>
    <property type="match status" value="1"/>
</dbReference>
<dbReference type="SUPFAM" id="SSF47413">
    <property type="entry name" value="lambda repressor-like DNA-binding domains"/>
    <property type="match status" value="1"/>
</dbReference>
<comment type="caution">
    <text evidence="2">The sequence shown here is derived from an EMBL/GenBank/DDBJ whole genome shotgun (WGS) entry which is preliminary data.</text>
</comment>
<feature type="domain" description="HTH cro/C1-type" evidence="1">
    <location>
        <begin position="13"/>
        <end position="68"/>
    </location>
</feature>
<dbReference type="Proteomes" id="UP000275395">
    <property type="component" value="Unassembled WGS sequence"/>
</dbReference>
<evidence type="ECO:0000313" key="2">
    <source>
        <dbReference type="EMBL" id="RLP70898.1"/>
    </source>
</evidence>
<dbReference type="InterPro" id="IPR010982">
    <property type="entry name" value="Lambda_DNA-bd_dom_sf"/>
</dbReference>
<proteinExistence type="predicted"/>
<sequence>MGNSERAAAQICRLLEEQDRSVAWLARTTGISYKRLLAEVKHQSTRLSLVTTMAACEALGLTLPEIISSETSAA</sequence>
<protein>
    <recommendedName>
        <fullName evidence="1">HTH cro/C1-type domain-containing protein</fullName>
    </recommendedName>
</protein>
<dbReference type="Gene3D" id="1.10.260.40">
    <property type="entry name" value="lambda repressor-like DNA-binding domains"/>
    <property type="match status" value="1"/>
</dbReference>
<evidence type="ECO:0000313" key="3">
    <source>
        <dbReference type="Proteomes" id="UP000275395"/>
    </source>
</evidence>